<protein>
    <recommendedName>
        <fullName evidence="2">DNA polymerase III subunit tau-like C-terminal domain-containing protein</fullName>
    </recommendedName>
</protein>
<name>X1EHZ8_9ZZZZ</name>
<dbReference type="AlphaFoldDB" id="X1EHZ8"/>
<evidence type="ECO:0000259" key="2">
    <source>
        <dbReference type="Pfam" id="PF20964"/>
    </source>
</evidence>
<feature type="region of interest" description="Disordered" evidence="1">
    <location>
        <begin position="43"/>
        <end position="77"/>
    </location>
</feature>
<comment type="caution">
    <text evidence="3">The sequence shown here is derived from an EMBL/GenBank/DDBJ whole genome shotgun (WGS) entry which is preliminary data.</text>
</comment>
<sequence length="219" mass="23757">AKASLAQILKAVKLFGQLELGFDNYSTLPLELALVDCVLSSEGEGGGPTRQIEYETRQPVKAATPSYPKQPTAKPEPAIVSPPAVPEAAAAITPPAVPEATITITPPEPGSELEQLRLNWKQVVAQAPEDTKKTPAIAILRSAGVKPVSFEDNTVVLAFRYPLHKEKMGEPENQQVAEKIISNFLGRPCRVRCVYEPEDNHLVQEAQRMGAQVTSVEEK</sequence>
<reference evidence="3" key="1">
    <citation type="journal article" date="2014" name="Front. Microbiol.">
        <title>High frequency of phylogenetically diverse reductive dehalogenase-homologous genes in deep subseafloor sedimentary metagenomes.</title>
        <authorList>
            <person name="Kawai M."/>
            <person name="Futagami T."/>
            <person name="Toyoda A."/>
            <person name="Takaki Y."/>
            <person name="Nishi S."/>
            <person name="Hori S."/>
            <person name="Arai W."/>
            <person name="Tsubouchi T."/>
            <person name="Morono Y."/>
            <person name="Uchiyama I."/>
            <person name="Ito T."/>
            <person name="Fujiyama A."/>
            <person name="Inagaki F."/>
            <person name="Takami H."/>
        </authorList>
    </citation>
    <scope>NUCLEOTIDE SEQUENCE</scope>
    <source>
        <strain evidence="3">Expedition CK06-06</strain>
    </source>
</reference>
<feature type="non-terminal residue" evidence="3">
    <location>
        <position position="1"/>
    </location>
</feature>
<evidence type="ECO:0000256" key="1">
    <source>
        <dbReference type="SAM" id="MobiDB-lite"/>
    </source>
</evidence>
<feature type="domain" description="DNA polymerase III subunit tau-like C-terminal" evidence="2">
    <location>
        <begin position="112"/>
        <end position="207"/>
    </location>
</feature>
<proteinExistence type="predicted"/>
<dbReference type="InterPro" id="IPR048448">
    <property type="entry name" value="DnaX-like_C"/>
</dbReference>
<evidence type="ECO:0000313" key="3">
    <source>
        <dbReference type="EMBL" id="GAH19955.1"/>
    </source>
</evidence>
<organism evidence="3">
    <name type="scientific">marine sediment metagenome</name>
    <dbReference type="NCBI Taxonomy" id="412755"/>
    <lineage>
        <taxon>unclassified sequences</taxon>
        <taxon>metagenomes</taxon>
        <taxon>ecological metagenomes</taxon>
    </lineage>
</organism>
<accession>X1EHZ8</accession>
<gene>
    <name evidence="3" type="ORF">S03H2_04312</name>
</gene>
<dbReference type="Pfam" id="PF20964">
    <property type="entry name" value="DnaX_C"/>
    <property type="match status" value="1"/>
</dbReference>
<dbReference type="EMBL" id="BARU01001695">
    <property type="protein sequence ID" value="GAH19955.1"/>
    <property type="molecule type" value="Genomic_DNA"/>
</dbReference>